<sequence length="194" mass="20745">MEGEMTCFQYDVDWQAAGAVITAIAALIALYVGVWPTLVAAKQRKSRARAYGTLLAARLNRTALNAEVASRLANLEPKSVARFNTAVEWGVALDHERIAEASSQLHLFDEVLARQISAAFADMETTRVLLMPAGAPIKKALGADLAQPNLGGLLLAQAQSVNRAREGLYQFVYAKPPEDITVAAAEVVAAKDPG</sequence>
<dbReference type="EMBL" id="WOXT01000005">
    <property type="protein sequence ID" value="MUV15349.1"/>
    <property type="molecule type" value="Genomic_DNA"/>
</dbReference>
<evidence type="ECO:0000256" key="1">
    <source>
        <dbReference type="SAM" id="Phobius"/>
    </source>
</evidence>
<keyword evidence="1" id="KW-0812">Transmembrane</keyword>
<keyword evidence="1" id="KW-0472">Membrane</keyword>
<dbReference type="Proteomes" id="UP000479692">
    <property type="component" value="Unassembled WGS sequence"/>
</dbReference>
<organism evidence="2 3">
    <name type="scientific">Noviluteimonas gilva</name>
    <dbReference type="NCBI Taxonomy" id="2682097"/>
    <lineage>
        <taxon>Bacteria</taxon>
        <taxon>Pseudomonadati</taxon>
        <taxon>Pseudomonadota</taxon>
        <taxon>Gammaproteobacteria</taxon>
        <taxon>Lysobacterales</taxon>
        <taxon>Lysobacteraceae</taxon>
        <taxon>Noviluteimonas</taxon>
    </lineage>
</organism>
<reference evidence="2 3" key="1">
    <citation type="submission" date="2019-12" db="EMBL/GenBank/DDBJ databases">
        <authorList>
            <person name="Xu J."/>
        </authorList>
    </citation>
    <scope>NUCLEOTIDE SEQUENCE [LARGE SCALE GENOMIC DNA]</scope>
    <source>
        <strain evidence="2 3">HX-5-24</strain>
    </source>
</reference>
<evidence type="ECO:0000313" key="2">
    <source>
        <dbReference type="EMBL" id="MUV15349.1"/>
    </source>
</evidence>
<dbReference type="AlphaFoldDB" id="A0A7C9I719"/>
<comment type="caution">
    <text evidence="2">The sequence shown here is derived from an EMBL/GenBank/DDBJ whole genome shotgun (WGS) entry which is preliminary data.</text>
</comment>
<evidence type="ECO:0000313" key="3">
    <source>
        <dbReference type="Proteomes" id="UP000479692"/>
    </source>
</evidence>
<protein>
    <submittedName>
        <fullName evidence="2">Uncharacterized protein</fullName>
    </submittedName>
</protein>
<accession>A0A7C9I719</accession>
<keyword evidence="1" id="KW-1133">Transmembrane helix</keyword>
<feature type="transmembrane region" description="Helical" evidence="1">
    <location>
        <begin position="20"/>
        <end position="41"/>
    </location>
</feature>
<proteinExistence type="predicted"/>
<name>A0A7C9I719_9GAMM</name>
<keyword evidence="3" id="KW-1185">Reference proteome</keyword>
<gene>
    <name evidence="2" type="ORF">GN331_14175</name>
</gene>